<dbReference type="Proteomes" id="UP001175228">
    <property type="component" value="Unassembled WGS sequence"/>
</dbReference>
<dbReference type="EMBL" id="JAUEPU010000005">
    <property type="protein sequence ID" value="KAK0502237.1"/>
    <property type="molecule type" value="Genomic_DNA"/>
</dbReference>
<comment type="caution">
    <text evidence="1">The sequence shown here is derived from an EMBL/GenBank/DDBJ whole genome shotgun (WGS) entry which is preliminary data.</text>
</comment>
<dbReference type="AlphaFoldDB" id="A0AA39QG04"/>
<organism evidence="1 2">
    <name type="scientific">Armillaria luteobubalina</name>
    <dbReference type="NCBI Taxonomy" id="153913"/>
    <lineage>
        <taxon>Eukaryota</taxon>
        <taxon>Fungi</taxon>
        <taxon>Dikarya</taxon>
        <taxon>Basidiomycota</taxon>
        <taxon>Agaricomycotina</taxon>
        <taxon>Agaricomycetes</taxon>
        <taxon>Agaricomycetidae</taxon>
        <taxon>Agaricales</taxon>
        <taxon>Marasmiineae</taxon>
        <taxon>Physalacriaceae</taxon>
        <taxon>Armillaria</taxon>
    </lineage>
</organism>
<keyword evidence="2" id="KW-1185">Reference proteome</keyword>
<name>A0AA39QG04_9AGAR</name>
<reference evidence="1" key="1">
    <citation type="submission" date="2023-06" db="EMBL/GenBank/DDBJ databases">
        <authorList>
            <consortium name="Lawrence Berkeley National Laboratory"/>
            <person name="Ahrendt S."/>
            <person name="Sahu N."/>
            <person name="Indic B."/>
            <person name="Wong-Bajracharya J."/>
            <person name="Merenyi Z."/>
            <person name="Ke H.-M."/>
            <person name="Monk M."/>
            <person name="Kocsube S."/>
            <person name="Drula E."/>
            <person name="Lipzen A."/>
            <person name="Balint B."/>
            <person name="Henrissat B."/>
            <person name="Andreopoulos B."/>
            <person name="Martin F.M."/>
            <person name="Harder C.B."/>
            <person name="Rigling D."/>
            <person name="Ford K.L."/>
            <person name="Foster G.D."/>
            <person name="Pangilinan J."/>
            <person name="Papanicolaou A."/>
            <person name="Barry K."/>
            <person name="LaButti K."/>
            <person name="Viragh M."/>
            <person name="Koriabine M."/>
            <person name="Yan M."/>
            <person name="Riley R."/>
            <person name="Champramary S."/>
            <person name="Plett K.L."/>
            <person name="Tsai I.J."/>
            <person name="Slot J."/>
            <person name="Sipos G."/>
            <person name="Plett J."/>
            <person name="Nagy L.G."/>
            <person name="Grigoriev I.V."/>
        </authorList>
    </citation>
    <scope>NUCLEOTIDE SEQUENCE</scope>
    <source>
        <strain evidence="1">HWK02</strain>
    </source>
</reference>
<evidence type="ECO:0000313" key="2">
    <source>
        <dbReference type="Proteomes" id="UP001175228"/>
    </source>
</evidence>
<proteinExistence type="predicted"/>
<dbReference type="Gene3D" id="3.40.50.1460">
    <property type="match status" value="1"/>
</dbReference>
<sequence>MLLPHDFIKSGSDDSKQGQGVLDMRLACLFADLATKKSDNITVVLDCCHSGSGTRADEDDPTYAVRGIDLPASYAIPDDLLHDIESDARASVVAKGHETTGLTSHVLLAACKHGQEAGERDGHGVFTSALLDLLRERGIDKLTYKDVITSLPDPALCEGVHQFRYLFNPKVASPQHEWYPIRTSSDTPGQYLLEAGEAHGITKNAEFAIFSDQSMTTHLGTVVVANTADFTSSCKIFSTRSDETSFPLTSPGYALQTRVGEEQDVRLYVEKDERLLDISQRISDEMRSDKGGKRGIHLVESHEDAADLATIADGDNFHFEIMDKLQIDDSDTIRRVLQSSADFYWYLRHSSKGIRLTANTLECMKLKESGAYTDDFEDILMPDPDGHNLNNGDMIMIDVDEEAIYGYKITNTVSEPLYVSMFYFDVSDLSISPYYQPGSAKKNVDVCLPPGESLAIGYGASGTVPYMYTLREGQDVDVGFLKLFFSTEYLDFSGLVQGSPFTGIRGARQITPESRYLWDSMCVAVVQKKRREGA</sequence>
<gene>
    <name evidence="1" type="ORF">EDD18DRAFT_1139863</name>
</gene>
<protein>
    <submittedName>
        <fullName evidence="1">Uncharacterized protein</fullName>
    </submittedName>
</protein>
<evidence type="ECO:0000313" key="1">
    <source>
        <dbReference type="EMBL" id="KAK0502237.1"/>
    </source>
</evidence>
<accession>A0AA39QG04</accession>